<dbReference type="InterPro" id="IPR036278">
    <property type="entry name" value="Sialidase_sf"/>
</dbReference>
<evidence type="ECO:0000256" key="1">
    <source>
        <dbReference type="SAM" id="MobiDB-lite"/>
    </source>
</evidence>
<accession>A0A927GYS2</accession>
<dbReference type="Proteomes" id="UP000639396">
    <property type="component" value="Unassembled WGS sequence"/>
</dbReference>
<dbReference type="PANTHER" id="PTHR43752:SF2">
    <property type="entry name" value="BNR_ASP-BOX REPEAT FAMILY PROTEIN"/>
    <property type="match status" value="1"/>
</dbReference>
<evidence type="ECO:0000313" key="3">
    <source>
        <dbReference type="EMBL" id="MBD2861483.1"/>
    </source>
</evidence>
<comment type="caution">
    <text evidence="3">The sequence shown here is derived from an EMBL/GenBank/DDBJ whole genome shotgun (WGS) entry which is preliminary data.</text>
</comment>
<organism evidence="3 4">
    <name type="scientific">Paenibacillus oceani</name>
    <dbReference type="NCBI Taxonomy" id="2772510"/>
    <lineage>
        <taxon>Bacteria</taxon>
        <taxon>Bacillati</taxon>
        <taxon>Bacillota</taxon>
        <taxon>Bacilli</taxon>
        <taxon>Bacillales</taxon>
        <taxon>Paenibacillaceae</taxon>
        <taxon>Paenibacillus</taxon>
    </lineage>
</organism>
<evidence type="ECO:0000259" key="2">
    <source>
        <dbReference type="Pfam" id="PF13088"/>
    </source>
</evidence>
<dbReference type="RefSeq" id="WP_190925551.1">
    <property type="nucleotide sequence ID" value="NZ_JACXJA010000006.1"/>
</dbReference>
<keyword evidence="4" id="KW-1185">Reference proteome</keyword>
<dbReference type="SUPFAM" id="SSF50939">
    <property type="entry name" value="Sialidases"/>
    <property type="match status" value="1"/>
</dbReference>
<dbReference type="AlphaFoldDB" id="A0A927GYS2"/>
<reference evidence="3" key="1">
    <citation type="submission" date="2020-09" db="EMBL/GenBank/DDBJ databases">
        <title>A novel bacterium of genus Paenibacillus, isolated from South China Sea.</title>
        <authorList>
            <person name="Huang H."/>
            <person name="Mo K."/>
            <person name="Hu Y."/>
        </authorList>
    </citation>
    <scope>NUCLEOTIDE SEQUENCE</scope>
    <source>
        <strain evidence="3">IB182363</strain>
    </source>
</reference>
<evidence type="ECO:0000313" key="4">
    <source>
        <dbReference type="Proteomes" id="UP000639396"/>
    </source>
</evidence>
<name>A0A927GYS2_9BACL</name>
<sequence length="342" mass="37942">MRVESASKEYIFEDERPFQSCHASTIVALDHGRLLAAWFGGTKEGAHDVDIWGAFRTKEGWSEPARLAGADVPLWNPVLDRDERGILTLYYKSGVKIPSWRTMVTTSSDDGTTWSAPRELIEGDKGGRGPVKNKLIRLRDGTMAAPASLETKERWDAFVDLSEDGGASWNRTGFVPLRRVPKQEGEAATDIRPAEEADGVMNKGVIQPTLWESEPGRVHMLLRTTEDTIFRSDSADGGRSWCQAYSIGLLNNNSGIDLVQMNDGTLALVYNPVSGRWGPRTPLVVRFSSDNGMSWGGEFVLEKEPGEYSYPAIVADGETLHITYTWNRERIAYWKLTVSGNG</sequence>
<dbReference type="PANTHER" id="PTHR43752">
    <property type="entry name" value="BNR/ASP-BOX REPEAT FAMILY PROTEIN"/>
    <property type="match status" value="1"/>
</dbReference>
<dbReference type="EMBL" id="JACXJA010000006">
    <property type="protein sequence ID" value="MBD2861483.1"/>
    <property type="molecule type" value="Genomic_DNA"/>
</dbReference>
<dbReference type="CDD" id="cd15482">
    <property type="entry name" value="Sialidase_non-viral"/>
    <property type="match status" value="1"/>
</dbReference>
<dbReference type="Gene3D" id="2.120.10.10">
    <property type="match status" value="1"/>
</dbReference>
<feature type="region of interest" description="Disordered" evidence="1">
    <location>
        <begin position="106"/>
        <end position="126"/>
    </location>
</feature>
<dbReference type="InterPro" id="IPR011040">
    <property type="entry name" value="Sialidase"/>
</dbReference>
<feature type="compositionally biased region" description="Polar residues" evidence="1">
    <location>
        <begin position="106"/>
        <end position="115"/>
    </location>
</feature>
<dbReference type="Pfam" id="PF13088">
    <property type="entry name" value="BNR_2"/>
    <property type="match status" value="1"/>
</dbReference>
<proteinExistence type="predicted"/>
<gene>
    <name evidence="3" type="ORF">IDH45_05705</name>
</gene>
<protein>
    <submittedName>
        <fullName evidence="3">Exo-alpha-sialidase</fullName>
    </submittedName>
</protein>
<feature type="domain" description="Sialidase" evidence="2">
    <location>
        <begin position="32"/>
        <end position="322"/>
    </location>
</feature>